<gene>
    <name evidence="11" type="ORF">chiPu_0013769</name>
</gene>
<dbReference type="PANTHER" id="PTHR21490">
    <property type="entry name" value="ENKURIN-RELATED"/>
    <property type="match status" value="1"/>
</dbReference>
<dbReference type="PROSITE" id="PS00118">
    <property type="entry name" value="PA2_HIS"/>
    <property type="match status" value="1"/>
</dbReference>
<evidence type="ECO:0000259" key="10">
    <source>
        <dbReference type="PROSITE" id="PS51665"/>
    </source>
</evidence>
<evidence type="ECO:0000256" key="1">
    <source>
        <dbReference type="ARBA" id="ARBA00004138"/>
    </source>
</evidence>
<keyword evidence="12" id="KW-1185">Reference proteome</keyword>
<evidence type="ECO:0000256" key="7">
    <source>
        <dbReference type="ARBA" id="ARBA00023273"/>
    </source>
</evidence>
<comment type="similarity">
    <text evidence="8">Belongs to the phospholipase A2 family.</text>
</comment>
<dbReference type="OMA" id="ISHNARY"/>
<dbReference type="GO" id="GO:0005576">
    <property type="term" value="C:extracellular region"/>
    <property type="evidence" value="ECO:0007669"/>
    <property type="project" value="UniProtKB-SubCell"/>
</dbReference>
<dbReference type="GO" id="GO:0050482">
    <property type="term" value="P:arachidonate secretion"/>
    <property type="evidence" value="ECO:0007669"/>
    <property type="project" value="InterPro"/>
</dbReference>
<evidence type="ECO:0000256" key="4">
    <source>
        <dbReference type="ARBA" id="ARBA00022490"/>
    </source>
</evidence>
<dbReference type="InterPro" id="IPR036444">
    <property type="entry name" value="PLipase_A2_dom_sf"/>
</dbReference>
<sequence length="512" mass="58959">MLRCLGRDNFKFDFVPYGCHCTRKKRQILIGKPVDLIDWCCLQHQCCYKTRVGEGCNPMVHYRWSCIDGIVECPSRPKAHLCHTARNEYLGMGKLCISKVFRKCLLPQTVGSRKCMPLDNVRDEGISGEWRARCRGPLESWKKEAKMSEGPSKISGPIPPDPTLFPDFYKRPMSARGRLEGNSLKLDFLLGPLAPDPTLYPSCYSARPSQPGPRVRSNAREILERGQKGSVGMLLQLEGTSLYRPLSPKKKELKDHEKENVRRIREIQKKCREKDQERELSGPKPVKALWKSQKYESIPSKVMAQLQESSPPQHCESQHYLKAHSRCGTGICPKRSLSPSPPKSESCAEIAESDNREIQVKGVNIDFVKHNAQNARRMPVRRSKSLQSLAEVLDRKEKEQQEYISKNKGQLPQYLIDRRNQWRKEAEERQKNIPDPSMPPGHTRMPENERLETLHSLQQTQQQLTKQLLMFPVRVDTIGMRNRRTDLEKKLAEIEEAIKIFSRPKVFIKTND</sequence>
<evidence type="ECO:0000256" key="9">
    <source>
        <dbReference type="SAM" id="MobiDB-lite"/>
    </source>
</evidence>
<dbReference type="PANTHER" id="PTHR21490:SF2">
    <property type="entry name" value="ENKURIN DOMAIN-CONTAINING PROTEIN 1"/>
    <property type="match status" value="1"/>
</dbReference>
<name>A0A401SY92_CHIPU</name>
<keyword evidence="6" id="KW-0206">Cytoskeleton</keyword>
<reference evidence="11 12" key="1">
    <citation type="journal article" date="2018" name="Nat. Ecol. Evol.">
        <title>Shark genomes provide insights into elasmobranch evolution and the origin of vertebrates.</title>
        <authorList>
            <person name="Hara Y"/>
            <person name="Yamaguchi K"/>
            <person name="Onimaru K"/>
            <person name="Kadota M"/>
            <person name="Koyanagi M"/>
            <person name="Keeley SD"/>
            <person name="Tatsumi K"/>
            <person name="Tanaka K"/>
            <person name="Motone F"/>
            <person name="Kageyama Y"/>
            <person name="Nozu R"/>
            <person name="Adachi N"/>
            <person name="Nishimura O"/>
            <person name="Nakagawa R"/>
            <person name="Tanegashima C"/>
            <person name="Kiyatake I"/>
            <person name="Matsumoto R"/>
            <person name="Murakumo K"/>
            <person name="Nishida K"/>
            <person name="Terakita A"/>
            <person name="Kuratani S"/>
            <person name="Sato K"/>
            <person name="Hyodo S Kuraku.S."/>
        </authorList>
    </citation>
    <scope>NUCLEOTIDE SEQUENCE [LARGE SCALE GENOMIC DNA]</scope>
</reference>
<feature type="compositionally biased region" description="Basic and acidic residues" evidence="9">
    <location>
        <begin position="423"/>
        <end position="432"/>
    </location>
</feature>
<dbReference type="InterPro" id="IPR033113">
    <property type="entry name" value="PLA2_histidine"/>
</dbReference>
<dbReference type="OrthoDB" id="10264920at2759"/>
<protein>
    <recommendedName>
        <fullName evidence="10">Enkurin domain-containing protein</fullName>
    </recommendedName>
</protein>
<evidence type="ECO:0000313" key="11">
    <source>
        <dbReference type="EMBL" id="GCC35286.1"/>
    </source>
</evidence>
<comment type="caution">
    <text evidence="11">The sequence shown here is derived from an EMBL/GenBank/DDBJ whole genome shotgun (WGS) entry which is preliminary data.</text>
</comment>
<dbReference type="GO" id="GO:0006644">
    <property type="term" value="P:phospholipid metabolic process"/>
    <property type="evidence" value="ECO:0007669"/>
    <property type="project" value="InterPro"/>
</dbReference>
<feature type="region of interest" description="Disordered" evidence="9">
    <location>
        <begin position="423"/>
        <end position="446"/>
    </location>
</feature>
<dbReference type="STRING" id="137246.A0A401SY92"/>
<dbReference type="Pfam" id="PF13864">
    <property type="entry name" value="Enkurin"/>
    <property type="match status" value="1"/>
</dbReference>
<evidence type="ECO:0000256" key="2">
    <source>
        <dbReference type="ARBA" id="ARBA00004245"/>
    </source>
</evidence>
<accession>A0A401SY92</accession>
<evidence type="ECO:0000313" key="12">
    <source>
        <dbReference type="Proteomes" id="UP000287033"/>
    </source>
</evidence>
<feature type="domain" description="Enkurin" evidence="10">
    <location>
        <begin position="417"/>
        <end position="509"/>
    </location>
</feature>
<dbReference type="InterPro" id="IPR016090">
    <property type="entry name" value="PLA2-like_dom"/>
</dbReference>
<dbReference type="GO" id="GO:0005929">
    <property type="term" value="C:cilium"/>
    <property type="evidence" value="ECO:0007669"/>
    <property type="project" value="UniProtKB-SubCell"/>
</dbReference>
<keyword evidence="5" id="KW-0964">Secreted</keyword>
<dbReference type="SMART" id="SM00085">
    <property type="entry name" value="PA2c"/>
    <property type="match status" value="1"/>
</dbReference>
<dbReference type="PROSITE" id="PS51665">
    <property type="entry name" value="ENKURIN"/>
    <property type="match status" value="1"/>
</dbReference>
<keyword evidence="4" id="KW-0963">Cytoplasm</keyword>
<dbReference type="Pfam" id="PF00068">
    <property type="entry name" value="Phospholip_A2_1"/>
    <property type="match status" value="1"/>
</dbReference>
<dbReference type="GO" id="GO:0005881">
    <property type="term" value="C:cytoplasmic microtubule"/>
    <property type="evidence" value="ECO:0007669"/>
    <property type="project" value="TreeGrafter"/>
</dbReference>
<evidence type="ECO:0000256" key="5">
    <source>
        <dbReference type="ARBA" id="ARBA00022525"/>
    </source>
</evidence>
<evidence type="ECO:0000256" key="3">
    <source>
        <dbReference type="ARBA" id="ARBA00004613"/>
    </source>
</evidence>
<organism evidence="11 12">
    <name type="scientific">Chiloscyllium punctatum</name>
    <name type="common">Brownbanded bambooshark</name>
    <name type="synonym">Hemiscyllium punctatum</name>
    <dbReference type="NCBI Taxonomy" id="137246"/>
    <lineage>
        <taxon>Eukaryota</taxon>
        <taxon>Metazoa</taxon>
        <taxon>Chordata</taxon>
        <taxon>Craniata</taxon>
        <taxon>Vertebrata</taxon>
        <taxon>Chondrichthyes</taxon>
        <taxon>Elasmobranchii</taxon>
        <taxon>Galeomorphii</taxon>
        <taxon>Galeoidea</taxon>
        <taxon>Orectolobiformes</taxon>
        <taxon>Hemiscylliidae</taxon>
        <taxon>Chiloscyllium</taxon>
    </lineage>
</organism>
<dbReference type="InterPro" id="IPR027012">
    <property type="entry name" value="Enkurin_dom"/>
</dbReference>
<keyword evidence="7" id="KW-0966">Cell projection</keyword>
<dbReference type="SUPFAM" id="SSF48619">
    <property type="entry name" value="Phospholipase A2, PLA2"/>
    <property type="match status" value="1"/>
</dbReference>
<dbReference type="Proteomes" id="UP000287033">
    <property type="component" value="Unassembled WGS sequence"/>
</dbReference>
<evidence type="ECO:0000256" key="6">
    <source>
        <dbReference type="ARBA" id="ARBA00023212"/>
    </source>
</evidence>
<proteinExistence type="inferred from homology"/>
<evidence type="ECO:0000256" key="8">
    <source>
        <dbReference type="RuleBase" id="RU003654"/>
    </source>
</evidence>
<dbReference type="AlphaFoldDB" id="A0A401SY92"/>
<dbReference type="InterPro" id="IPR052102">
    <property type="entry name" value="Enkurin_domain-protein"/>
</dbReference>
<comment type="subcellular location">
    <subcellularLocation>
        <location evidence="1">Cell projection</location>
        <location evidence="1">Cilium</location>
    </subcellularLocation>
    <subcellularLocation>
        <location evidence="2">Cytoplasm</location>
        <location evidence="2">Cytoskeleton</location>
    </subcellularLocation>
    <subcellularLocation>
        <location evidence="3">Secreted</location>
    </subcellularLocation>
</comment>
<dbReference type="EMBL" id="BEZZ01000684">
    <property type="protein sequence ID" value="GCC35286.1"/>
    <property type="molecule type" value="Genomic_DNA"/>
</dbReference>
<dbReference type="Gene3D" id="1.20.90.10">
    <property type="entry name" value="Phospholipase A2 domain"/>
    <property type="match status" value="1"/>
</dbReference>
<dbReference type="GO" id="GO:0004623">
    <property type="term" value="F:phospholipase A2 activity"/>
    <property type="evidence" value="ECO:0007669"/>
    <property type="project" value="InterPro"/>
</dbReference>